<dbReference type="InterPro" id="IPR002772">
    <property type="entry name" value="Glyco_hydro_3_C"/>
</dbReference>
<dbReference type="Proteomes" id="UP000199595">
    <property type="component" value="Unassembled WGS sequence"/>
</dbReference>
<organism evidence="4 5">
    <name type="scientific">Lutibacter oricola</name>
    <dbReference type="NCBI Taxonomy" id="762486"/>
    <lineage>
        <taxon>Bacteria</taxon>
        <taxon>Pseudomonadati</taxon>
        <taxon>Bacteroidota</taxon>
        <taxon>Flavobacteriia</taxon>
        <taxon>Flavobacteriales</taxon>
        <taxon>Flavobacteriaceae</taxon>
        <taxon>Lutibacter</taxon>
    </lineage>
</organism>
<keyword evidence="5" id="KW-1185">Reference proteome</keyword>
<comment type="similarity">
    <text evidence="1">Belongs to the glycosyl hydrolase 3 family.</text>
</comment>
<dbReference type="OrthoDB" id="9805821at2"/>
<evidence type="ECO:0000259" key="3">
    <source>
        <dbReference type="SMART" id="SM01217"/>
    </source>
</evidence>
<keyword evidence="2" id="KW-0378">Hydrolase</keyword>
<reference evidence="4 5" key="1">
    <citation type="submission" date="2016-10" db="EMBL/GenBank/DDBJ databases">
        <authorList>
            <person name="de Groot N.N."/>
        </authorList>
    </citation>
    <scope>NUCLEOTIDE SEQUENCE [LARGE SCALE GENOMIC DNA]</scope>
    <source>
        <strain evidence="4 5">DSM 24956</strain>
    </source>
</reference>
<evidence type="ECO:0000256" key="1">
    <source>
        <dbReference type="ARBA" id="ARBA00005336"/>
    </source>
</evidence>
<dbReference type="InterPro" id="IPR050288">
    <property type="entry name" value="Cellulose_deg_GH3"/>
</dbReference>
<dbReference type="Gene3D" id="3.40.50.1700">
    <property type="entry name" value="Glycoside hydrolase family 3 C-terminal domain"/>
    <property type="match status" value="1"/>
</dbReference>
<evidence type="ECO:0000313" key="4">
    <source>
        <dbReference type="EMBL" id="SDX18347.1"/>
    </source>
</evidence>
<dbReference type="InterPro" id="IPR001764">
    <property type="entry name" value="Glyco_hydro_3_N"/>
</dbReference>
<dbReference type="InterPro" id="IPR036962">
    <property type="entry name" value="Glyco_hydro_3_N_sf"/>
</dbReference>
<evidence type="ECO:0000313" key="5">
    <source>
        <dbReference type="Proteomes" id="UP000199595"/>
    </source>
</evidence>
<dbReference type="SMART" id="SM01217">
    <property type="entry name" value="Fn3_like"/>
    <property type="match status" value="1"/>
</dbReference>
<accession>A0A1H2ZLU2</accession>
<dbReference type="Pfam" id="PF00933">
    <property type="entry name" value="Glyco_hydro_3"/>
    <property type="match status" value="1"/>
</dbReference>
<dbReference type="STRING" id="762486.SAMN05444411_103297"/>
<dbReference type="GO" id="GO:0008422">
    <property type="term" value="F:beta-glucosidase activity"/>
    <property type="evidence" value="ECO:0007669"/>
    <property type="project" value="UniProtKB-ARBA"/>
</dbReference>
<gene>
    <name evidence="4" type="ORF">SAMN05444411_103297</name>
</gene>
<feature type="domain" description="Fibronectin type III-like" evidence="3">
    <location>
        <begin position="629"/>
        <end position="698"/>
    </location>
</feature>
<dbReference type="InterPro" id="IPR026891">
    <property type="entry name" value="Fn3-like"/>
</dbReference>
<dbReference type="FunFam" id="2.60.40.10:FF:000495">
    <property type="entry name" value="Periplasmic beta-glucosidase"/>
    <property type="match status" value="1"/>
</dbReference>
<proteinExistence type="inferred from homology"/>
<dbReference type="GO" id="GO:0005975">
    <property type="term" value="P:carbohydrate metabolic process"/>
    <property type="evidence" value="ECO:0007669"/>
    <property type="project" value="InterPro"/>
</dbReference>
<dbReference type="AlphaFoldDB" id="A0A1H2ZLU2"/>
<evidence type="ECO:0000256" key="2">
    <source>
        <dbReference type="ARBA" id="ARBA00022801"/>
    </source>
</evidence>
<dbReference type="Pfam" id="PF01915">
    <property type="entry name" value="Glyco_hydro_3_C"/>
    <property type="match status" value="1"/>
</dbReference>
<dbReference type="InterPro" id="IPR036881">
    <property type="entry name" value="Glyco_hydro_3_C_sf"/>
</dbReference>
<sequence length="709" mass="79101">MNFKNIFIILISIVTFNACNKTKKINSSDDIIHSQADSILKTLTFKQKIGQLQQRIITKIDDDLKTEIKNGEVGSILVNLKVITNASIRNELQKIAVEDSKSGIPIIFGQDVIHGYKTMFPINLAQSCSWDTLAVKKAASIAAKEATTLGIDWTFAPMIDVSRDARWGRIAESYGEDTFLNSQFGVAAVKGFQGKDVSQPNKLVSCLKHYVGYGASIGGRDYQYTEISKRTLHETYLPPFKACVDAGALTVMSSFNDINGIPASANKETLKHILKNKWQFSGFVISDWDAVEQLIYHGYATDSTEAAYKAINAGIDIEMKSNTFKKLSEEKIDINILNDAVKRVLYVKLKKGLFKTPYVNENRSKKDVLTKEHKLFARKLASETMVLLENKNNILPIKNKPLTISVVGLFSKEQNLNGWWKSNSSPNDVINPYIGLLKNAPDNIQVLDKINNKTDIIIACVGEKHNTFGENHSRSNIELPNNQSKFISALKKHKKPIITVIFNGRPLNLTSEKESSDAILIAWHPGTETGNALADIIYGNVNPSAKLTTSFPAAIGHIPVFYNDRNSGRPKYDFYTKESCEPLYPFGYGLNYSTFEYQNIKISNKEISKNESITVSATITNTSNVNGTEIVQLYIQDVVGSTTRPVKELKGFKKLKLKAKESKTVKFTINTKDLLVLNQELNPVVESGQFNVWIAPNSNKGLKESFKIK</sequence>
<dbReference type="Gene3D" id="2.60.40.10">
    <property type="entry name" value="Immunoglobulins"/>
    <property type="match status" value="1"/>
</dbReference>
<dbReference type="SUPFAM" id="SSF52279">
    <property type="entry name" value="Beta-D-glucan exohydrolase, C-terminal domain"/>
    <property type="match status" value="1"/>
</dbReference>
<protein>
    <submittedName>
        <fullName evidence="4">Beta-glucosidase</fullName>
    </submittedName>
</protein>
<dbReference type="Gene3D" id="3.20.20.300">
    <property type="entry name" value="Glycoside hydrolase, family 3, N-terminal domain"/>
    <property type="match status" value="1"/>
</dbReference>
<dbReference type="Pfam" id="PF14310">
    <property type="entry name" value="Fn3-like"/>
    <property type="match status" value="1"/>
</dbReference>
<dbReference type="EMBL" id="FNNJ01000003">
    <property type="protein sequence ID" value="SDX18347.1"/>
    <property type="molecule type" value="Genomic_DNA"/>
</dbReference>
<name>A0A1H2ZLU2_9FLAO</name>
<dbReference type="PANTHER" id="PTHR42715:SF10">
    <property type="entry name" value="BETA-GLUCOSIDASE"/>
    <property type="match status" value="1"/>
</dbReference>
<dbReference type="SUPFAM" id="SSF51445">
    <property type="entry name" value="(Trans)glycosidases"/>
    <property type="match status" value="1"/>
</dbReference>
<dbReference type="InterPro" id="IPR013783">
    <property type="entry name" value="Ig-like_fold"/>
</dbReference>
<dbReference type="PRINTS" id="PR00133">
    <property type="entry name" value="GLHYDRLASE3"/>
</dbReference>
<dbReference type="InterPro" id="IPR017853">
    <property type="entry name" value="GH"/>
</dbReference>
<dbReference type="PANTHER" id="PTHR42715">
    <property type="entry name" value="BETA-GLUCOSIDASE"/>
    <property type="match status" value="1"/>
</dbReference>